<accession>A0A1C7NNY1</accession>
<dbReference type="PROSITE" id="PS51367">
    <property type="entry name" value="THAUMATIN_2"/>
    <property type="match status" value="1"/>
</dbReference>
<dbReference type="PIRSF" id="PIRSF002703">
    <property type="entry name" value="Thaumatin"/>
    <property type="match status" value="1"/>
</dbReference>
<dbReference type="FunFam" id="2.60.110.10:FF:000004">
    <property type="entry name" value="THAUMATIN-LIKE PROTEIN 1"/>
    <property type="match status" value="1"/>
</dbReference>
<protein>
    <submittedName>
        <fullName evidence="2">Pathogenesis-related protein 5</fullName>
    </submittedName>
</protein>
<dbReference type="Pfam" id="PF00314">
    <property type="entry name" value="Thaumatin"/>
    <property type="match status" value="1"/>
</dbReference>
<reference evidence="2 3" key="1">
    <citation type="submission" date="2016-03" db="EMBL/GenBank/DDBJ databases">
        <title>Choanephora cucurbitarum.</title>
        <authorList>
            <person name="Min B."/>
            <person name="Park H."/>
            <person name="Park J.-H."/>
            <person name="Shin H.-D."/>
            <person name="Choi I.-G."/>
        </authorList>
    </citation>
    <scope>NUCLEOTIDE SEQUENCE [LARGE SCALE GENOMIC DNA]</scope>
    <source>
        <strain evidence="2 3">KUS-F28377</strain>
    </source>
</reference>
<dbReference type="PRINTS" id="PR00347">
    <property type="entry name" value="THAUMATIN"/>
</dbReference>
<feature type="disulfide bond" evidence="1">
    <location>
        <begin position="143"/>
        <end position="159"/>
    </location>
</feature>
<feature type="disulfide bond" evidence="1">
    <location>
        <begin position="163"/>
        <end position="172"/>
    </location>
</feature>
<feature type="disulfide bond" evidence="1">
    <location>
        <begin position="23"/>
        <end position="223"/>
    </location>
</feature>
<dbReference type="Proteomes" id="UP000093000">
    <property type="component" value="Unassembled WGS sequence"/>
</dbReference>
<sequence>MYATAYLIYIVFSSKSIVVQNNCKQIVSVGVLTNGVGGGPEQSFDLTPGASNSFSKPDQWGGRVWGRYSCSGSSGKNLEYCNTPGASNPASLAEFFFKGSGGKDFYDISLVDGYNIPMSITPSGGGDANGYSCGSPQCQMNECPAEYAVKDATGNIISCQSACSKTGTDEHCCTGSYNDPNTCTPSGSSAVIKEACPDAYSFAYDDQTSTFQCEATSYTVSLC</sequence>
<gene>
    <name evidence="2" type="ORF">A0J61_01159</name>
</gene>
<dbReference type="STRING" id="101091.A0A1C7NNY1"/>
<keyword evidence="1" id="KW-1015">Disulfide bond</keyword>
<dbReference type="PANTHER" id="PTHR31013">
    <property type="entry name" value="THAUMATIN FAMILY PROTEIN-RELATED"/>
    <property type="match status" value="1"/>
</dbReference>
<dbReference type="OrthoDB" id="430315at2759"/>
<dbReference type="InterPro" id="IPR001938">
    <property type="entry name" value="Thaumatin"/>
</dbReference>
<feature type="disulfide bond" evidence="1">
    <location>
        <begin position="173"/>
        <end position="183"/>
    </location>
</feature>
<name>A0A1C7NNY1_9FUNG</name>
<proteinExistence type="predicted"/>
<feature type="disulfide bond" evidence="1">
    <location>
        <begin position="133"/>
        <end position="196"/>
    </location>
</feature>
<evidence type="ECO:0000256" key="1">
    <source>
        <dbReference type="PIRSR" id="PIRSR002703-1"/>
    </source>
</evidence>
<dbReference type="Gene3D" id="2.60.110.10">
    <property type="entry name" value="Thaumatin"/>
    <property type="match status" value="1"/>
</dbReference>
<dbReference type="AlphaFoldDB" id="A0A1C7NNY1"/>
<dbReference type="InParanoid" id="A0A1C7NNY1"/>
<keyword evidence="3" id="KW-1185">Reference proteome</keyword>
<dbReference type="PANTHER" id="PTHR31013:SF2">
    <property type="entry name" value="THAUMATIN-LIKE PROTEIN"/>
    <property type="match status" value="1"/>
</dbReference>
<dbReference type="SMART" id="SM00205">
    <property type="entry name" value="THN"/>
    <property type="match status" value="1"/>
</dbReference>
<evidence type="ECO:0000313" key="3">
    <source>
        <dbReference type="Proteomes" id="UP000093000"/>
    </source>
</evidence>
<organism evidence="2 3">
    <name type="scientific">Choanephora cucurbitarum</name>
    <dbReference type="NCBI Taxonomy" id="101091"/>
    <lineage>
        <taxon>Eukaryota</taxon>
        <taxon>Fungi</taxon>
        <taxon>Fungi incertae sedis</taxon>
        <taxon>Mucoromycota</taxon>
        <taxon>Mucoromycotina</taxon>
        <taxon>Mucoromycetes</taxon>
        <taxon>Mucorales</taxon>
        <taxon>Mucorineae</taxon>
        <taxon>Choanephoraceae</taxon>
        <taxon>Choanephoroideae</taxon>
        <taxon>Choanephora</taxon>
    </lineage>
</organism>
<dbReference type="InterPro" id="IPR037176">
    <property type="entry name" value="Osmotin/thaumatin-like_sf"/>
</dbReference>
<dbReference type="SUPFAM" id="SSF49870">
    <property type="entry name" value="Osmotin, thaumatin-like protein"/>
    <property type="match status" value="1"/>
</dbReference>
<dbReference type="EMBL" id="LUGH01000033">
    <property type="protein sequence ID" value="OBZ90797.1"/>
    <property type="molecule type" value="Genomic_DNA"/>
</dbReference>
<comment type="caution">
    <text evidence="2">The sequence shown here is derived from an EMBL/GenBank/DDBJ whole genome shotgun (WGS) entry which is preliminary data.</text>
</comment>
<evidence type="ECO:0000313" key="2">
    <source>
        <dbReference type="EMBL" id="OBZ90797.1"/>
    </source>
</evidence>